<name>A0ABY5TCW7_9BACE</name>
<keyword evidence="2" id="KW-1185">Reference proteome</keyword>
<dbReference type="EMBL" id="CP103141">
    <property type="protein sequence ID" value="UVQ75515.1"/>
    <property type="molecule type" value="Genomic_DNA"/>
</dbReference>
<organism evidence="1 2">
    <name type="scientific">Bacteroides faecis</name>
    <dbReference type="NCBI Taxonomy" id="674529"/>
    <lineage>
        <taxon>Bacteria</taxon>
        <taxon>Pseudomonadati</taxon>
        <taxon>Bacteroidota</taxon>
        <taxon>Bacteroidia</taxon>
        <taxon>Bacteroidales</taxon>
        <taxon>Bacteroidaceae</taxon>
        <taxon>Bacteroides</taxon>
    </lineage>
</organism>
<reference evidence="1" key="1">
    <citation type="submission" date="2022-08" db="EMBL/GenBank/DDBJ databases">
        <title>Genome Sequencing of Bacteroides fragilis Group Isolates with Nanopore Technology.</title>
        <authorList>
            <person name="Tisza M.J."/>
            <person name="Smith D."/>
            <person name="Dekker J.P."/>
        </authorList>
    </citation>
    <scope>NUCLEOTIDE SEQUENCE</scope>
    <source>
        <strain evidence="1">BFG-527</strain>
    </source>
</reference>
<protein>
    <submittedName>
        <fullName evidence="1">Uncharacterized protein</fullName>
    </submittedName>
</protein>
<evidence type="ECO:0000313" key="1">
    <source>
        <dbReference type="EMBL" id="UVQ75515.1"/>
    </source>
</evidence>
<dbReference type="RefSeq" id="WP_258902912.1">
    <property type="nucleotide sequence ID" value="NZ_CP103141.1"/>
</dbReference>
<evidence type="ECO:0000313" key="2">
    <source>
        <dbReference type="Proteomes" id="UP001060104"/>
    </source>
</evidence>
<accession>A0ABY5TCW7</accession>
<sequence length="142" mass="15924">MVANGTWNGGYVEGWGYIGNDVNAFSGVGEYCTFPEYLRSSSNDLWNIFVDKVVAMVLTKIHKGLPVVKDYTDYLEKQINQVHNDMQADLLIKGYDASSNLFVGSKPILNGVDSKIRFSVYDANTGQLILYKDMDVLGNIYY</sequence>
<proteinExistence type="predicted"/>
<dbReference type="Proteomes" id="UP001060104">
    <property type="component" value="Chromosome"/>
</dbReference>
<gene>
    <name evidence="1" type="ORF">NXY30_03645</name>
</gene>